<organism evidence="1 2">
    <name type="scientific">Candidatus Fusicatenibacter merdavium</name>
    <dbReference type="NCBI Taxonomy" id="2838600"/>
    <lineage>
        <taxon>Bacteria</taxon>
        <taxon>Bacillati</taxon>
        <taxon>Bacillota</taxon>
        <taxon>Clostridia</taxon>
        <taxon>Lachnospirales</taxon>
        <taxon>Lachnospiraceae</taxon>
        <taxon>Fusicatenibacter</taxon>
    </lineage>
</organism>
<reference evidence="1" key="2">
    <citation type="submission" date="2021-04" db="EMBL/GenBank/DDBJ databases">
        <authorList>
            <person name="Gilroy R."/>
        </authorList>
    </citation>
    <scope>NUCLEOTIDE SEQUENCE</scope>
    <source>
        <strain evidence="1">CHK183-1962</strain>
    </source>
</reference>
<comment type="caution">
    <text evidence="1">The sequence shown here is derived from an EMBL/GenBank/DDBJ whole genome shotgun (WGS) entry which is preliminary data.</text>
</comment>
<dbReference type="Gene3D" id="3.40.50.150">
    <property type="entry name" value="Vaccinia Virus protein VP39"/>
    <property type="match status" value="1"/>
</dbReference>
<evidence type="ECO:0000313" key="2">
    <source>
        <dbReference type="Proteomes" id="UP000886890"/>
    </source>
</evidence>
<reference evidence="1" key="1">
    <citation type="journal article" date="2021" name="PeerJ">
        <title>Extensive microbial diversity within the chicken gut microbiome revealed by metagenomics and culture.</title>
        <authorList>
            <person name="Gilroy R."/>
            <person name="Ravi A."/>
            <person name="Getino M."/>
            <person name="Pursley I."/>
            <person name="Horton D.L."/>
            <person name="Alikhan N.F."/>
            <person name="Baker D."/>
            <person name="Gharbi K."/>
            <person name="Hall N."/>
            <person name="Watson M."/>
            <person name="Adriaenssens E.M."/>
            <person name="Foster-Nyarko E."/>
            <person name="Jarju S."/>
            <person name="Secka A."/>
            <person name="Antonio M."/>
            <person name="Oren A."/>
            <person name="Chaudhuri R.R."/>
            <person name="La Ragione R."/>
            <person name="Hildebrand F."/>
            <person name="Pallen M.J."/>
        </authorList>
    </citation>
    <scope>NUCLEOTIDE SEQUENCE</scope>
    <source>
        <strain evidence="1">CHK183-1962</strain>
    </source>
</reference>
<dbReference type="InterPro" id="IPR018039">
    <property type="entry name" value="IF_conserved"/>
</dbReference>
<name>A0A9D1XDM6_9FIRM</name>
<dbReference type="PANTHER" id="PTHR38451:SF1">
    <property type="entry name" value="TRNA (ADENINE(22)-N(1))-METHYLTRANSFERASE"/>
    <property type="match status" value="1"/>
</dbReference>
<sequence length="239" mass="26636">MQLSKRLQAVADFVPPQSRLADVGTDHAYVPISLAEEKKITGAIAMDVVDGPLQRARENIAAHHLETVIETRKSDGLEALQPGEADAVVIAGMGGLLICRILEQGRKVAATVRDWVLEPQSDTDQVRTYLLSHGYTICEETMVEEDGKFYPVLKVCTGNGESGEGECGEPYHPVELLYGRHLLRNRHPVLRRYLEKEIRTYRKLLENLSRAPGDRARARAEEVAKALEMAEQASRIVNR</sequence>
<dbReference type="InterPro" id="IPR029063">
    <property type="entry name" value="SAM-dependent_MTases_sf"/>
</dbReference>
<dbReference type="Pfam" id="PF04816">
    <property type="entry name" value="TrmK"/>
    <property type="match status" value="1"/>
</dbReference>
<dbReference type="GO" id="GO:0160105">
    <property type="term" value="F:tRNA (adenine(22)-N1)-methyltransferase activity"/>
    <property type="evidence" value="ECO:0007669"/>
    <property type="project" value="InterPro"/>
</dbReference>
<dbReference type="PIRSF" id="PIRSF018637">
    <property type="entry name" value="TrmK"/>
    <property type="match status" value="1"/>
</dbReference>
<dbReference type="InterPro" id="IPR006901">
    <property type="entry name" value="TrmK"/>
</dbReference>
<protein>
    <submittedName>
        <fullName evidence="1">Class I SAM-dependent methyltransferase</fullName>
    </submittedName>
</protein>
<dbReference type="PROSITE" id="PS00226">
    <property type="entry name" value="IF_ROD_1"/>
    <property type="match status" value="1"/>
</dbReference>
<dbReference type="EMBL" id="DXEK01000134">
    <property type="protein sequence ID" value="HIX77507.1"/>
    <property type="molecule type" value="Genomic_DNA"/>
</dbReference>
<dbReference type="GO" id="GO:0032259">
    <property type="term" value="P:methylation"/>
    <property type="evidence" value="ECO:0007669"/>
    <property type="project" value="UniProtKB-KW"/>
</dbReference>
<gene>
    <name evidence="1" type="ORF">H9734_07935</name>
</gene>
<dbReference type="SUPFAM" id="SSF53335">
    <property type="entry name" value="S-adenosyl-L-methionine-dependent methyltransferases"/>
    <property type="match status" value="1"/>
</dbReference>
<dbReference type="AlphaFoldDB" id="A0A9D1XDM6"/>
<evidence type="ECO:0000313" key="1">
    <source>
        <dbReference type="EMBL" id="HIX77507.1"/>
    </source>
</evidence>
<dbReference type="PANTHER" id="PTHR38451">
    <property type="entry name" value="TRNA (ADENINE(22)-N(1))-METHYLTRANSFERASE"/>
    <property type="match status" value="1"/>
</dbReference>
<keyword evidence="1" id="KW-0489">Methyltransferase</keyword>
<dbReference type="Proteomes" id="UP000886890">
    <property type="component" value="Unassembled WGS sequence"/>
</dbReference>
<keyword evidence="1" id="KW-0808">Transferase</keyword>
<proteinExistence type="predicted"/>
<accession>A0A9D1XDM6</accession>